<evidence type="ECO:0000313" key="3">
    <source>
        <dbReference type="Proteomes" id="UP000013827"/>
    </source>
</evidence>
<dbReference type="GeneID" id="17254317"/>
<name>A0A0D3IA53_EMIH1</name>
<dbReference type="RefSeq" id="XP_005760567.1">
    <property type="nucleotide sequence ID" value="XM_005760510.1"/>
</dbReference>
<dbReference type="PANTHER" id="PTHR10587">
    <property type="entry name" value="GLYCOSYL TRANSFERASE-RELATED"/>
    <property type="match status" value="1"/>
</dbReference>
<dbReference type="GO" id="GO:0005975">
    <property type="term" value="P:carbohydrate metabolic process"/>
    <property type="evidence" value="ECO:0007669"/>
    <property type="project" value="InterPro"/>
</dbReference>
<dbReference type="KEGG" id="ehx:EMIHUDRAFT_68292"/>
<dbReference type="STRING" id="2903.R1BEH7"/>
<dbReference type="InterPro" id="IPR002509">
    <property type="entry name" value="NODB_dom"/>
</dbReference>
<evidence type="ECO:0000313" key="2">
    <source>
        <dbReference type="EnsemblProtists" id="EOD08138"/>
    </source>
</evidence>
<dbReference type="GO" id="GO:0004099">
    <property type="term" value="F:chitin deacetylase activity"/>
    <property type="evidence" value="ECO:0007669"/>
    <property type="project" value="UniProtKB-ARBA"/>
</dbReference>
<organism evidence="2 3">
    <name type="scientific">Emiliania huxleyi (strain CCMP1516)</name>
    <dbReference type="NCBI Taxonomy" id="280463"/>
    <lineage>
        <taxon>Eukaryota</taxon>
        <taxon>Haptista</taxon>
        <taxon>Haptophyta</taxon>
        <taxon>Prymnesiophyceae</taxon>
        <taxon>Isochrysidales</taxon>
        <taxon>Noelaerhabdaceae</taxon>
        <taxon>Emiliania</taxon>
    </lineage>
</organism>
<dbReference type="Gene3D" id="3.20.20.370">
    <property type="entry name" value="Glycoside hydrolase/deacetylase"/>
    <property type="match status" value="1"/>
</dbReference>
<feature type="domain" description="NodB homology" evidence="1">
    <location>
        <begin position="1"/>
        <end position="167"/>
    </location>
</feature>
<accession>A0A0D3IA53</accession>
<reference evidence="3" key="1">
    <citation type="journal article" date="2013" name="Nature">
        <title>Pan genome of the phytoplankton Emiliania underpins its global distribution.</title>
        <authorList>
            <person name="Read B.A."/>
            <person name="Kegel J."/>
            <person name="Klute M.J."/>
            <person name="Kuo A."/>
            <person name="Lefebvre S.C."/>
            <person name="Maumus F."/>
            <person name="Mayer C."/>
            <person name="Miller J."/>
            <person name="Monier A."/>
            <person name="Salamov A."/>
            <person name="Young J."/>
            <person name="Aguilar M."/>
            <person name="Claverie J.M."/>
            <person name="Frickenhaus S."/>
            <person name="Gonzalez K."/>
            <person name="Herman E.K."/>
            <person name="Lin Y.C."/>
            <person name="Napier J."/>
            <person name="Ogata H."/>
            <person name="Sarno A.F."/>
            <person name="Shmutz J."/>
            <person name="Schroeder D."/>
            <person name="de Vargas C."/>
            <person name="Verret F."/>
            <person name="von Dassow P."/>
            <person name="Valentin K."/>
            <person name="Van de Peer Y."/>
            <person name="Wheeler G."/>
            <person name="Dacks J.B."/>
            <person name="Delwiche C.F."/>
            <person name="Dyhrman S.T."/>
            <person name="Glockner G."/>
            <person name="John U."/>
            <person name="Richards T."/>
            <person name="Worden A.Z."/>
            <person name="Zhang X."/>
            <person name="Grigoriev I.V."/>
            <person name="Allen A.E."/>
            <person name="Bidle K."/>
            <person name="Borodovsky M."/>
            <person name="Bowler C."/>
            <person name="Brownlee C."/>
            <person name="Cock J.M."/>
            <person name="Elias M."/>
            <person name="Gladyshev V.N."/>
            <person name="Groth M."/>
            <person name="Guda C."/>
            <person name="Hadaegh A."/>
            <person name="Iglesias-Rodriguez M.D."/>
            <person name="Jenkins J."/>
            <person name="Jones B.M."/>
            <person name="Lawson T."/>
            <person name="Leese F."/>
            <person name="Lindquist E."/>
            <person name="Lobanov A."/>
            <person name="Lomsadze A."/>
            <person name="Malik S.B."/>
            <person name="Marsh M.E."/>
            <person name="Mackinder L."/>
            <person name="Mock T."/>
            <person name="Mueller-Roeber B."/>
            <person name="Pagarete A."/>
            <person name="Parker M."/>
            <person name="Probert I."/>
            <person name="Quesneville H."/>
            <person name="Raines C."/>
            <person name="Rensing S.A."/>
            <person name="Riano-Pachon D.M."/>
            <person name="Richier S."/>
            <person name="Rokitta S."/>
            <person name="Shiraiwa Y."/>
            <person name="Soanes D.M."/>
            <person name="van der Giezen M."/>
            <person name="Wahlund T.M."/>
            <person name="Williams B."/>
            <person name="Wilson W."/>
            <person name="Wolfe G."/>
            <person name="Wurch L.L."/>
        </authorList>
    </citation>
    <scope>NUCLEOTIDE SEQUENCE</scope>
</reference>
<dbReference type="PaxDb" id="2903-EOD08138"/>
<protein>
    <recommendedName>
        <fullName evidence="1">NodB homology domain-containing protein</fullName>
    </recommendedName>
</protein>
<dbReference type="EnsemblProtists" id="EOD08138">
    <property type="protein sequence ID" value="EOD08138"/>
    <property type="gene ID" value="EMIHUDRAFT_68292"/>
</dbReference>
<dbReference type="SUPFAM" id="SSF88713">
    <property type="entry name" value="Glycoside hydrolase/deacetylase"/>
    <property type="match status" value="1"/>
</dbReference>
<proteinExistence type="predicted"/>
<reference evidence="2" key="2">
    <citation type="submission" date="2024-10" db="UniProtKB">
        <authorList>
            <consortium name="EnsemblProtists"/>
        </authorList>
    </citation>
    <scope>IDENTIFICATION</scope>
</reference>
<dbReference type="Pfam" id="PF01522">
    <property type="entry name" value="Polysacc_deac_1"/>
    <property type="match status" value="1"/>
</dbReference>
<dbReference type="PROSITE" id="PS51677">
    <property type="entry name" value="NODB"/>
    <property type="match status" value="1"/>
</dbReference>
<dbReference type="InterPro" id="IPR050248">
    <property type="entry name" value="Polysacc_deacetylase_ArnD"/>
</dbReference>
<dbReference type="OMA" id="GWFTTPM"/>
<dbReference type="HOGENOM" id="CLU_1597532_0_0_1"/>
<dbReference type="eggNOG" id="ENOG502S9C4">
    <property type="taxonomic scope" value="Eukaryota"/>
</dbReference>
<evidence type="ECO:0000259" key="1">
    <source>
        <dbReference type="PROSITE" id="PS51677"/>
    </source>
</evidence>
<dbReference type="PANTHER" id="PTHR10587:SF137">
    <property type="entry name" value="4-DEOXY-4-FORMAMIDO-L-ARABINOSE-PHOSPHOUNDECAPRENOL DEFORMYLASE ARND-RELATED"/>
    <property type="match status" value="1"/>
</dbReference>
<sequence length="167" mass="19169">MAAPLSSASHPVEGPLVQENEARATFFVISSYVNEDNAEVMRRCVEEGHEFGNHMVADEPAHRYEAEEFREKLLECETALHKFSKYSYGQGAKWFRPPCGVFTSSMLQELQRCDYHCVLGDVYNHDVALQDSTEFLIEYVERCSQPGSILIIHTPEPNYRENNLHVR</sequence>
<dbReference type="AlphaFoldDB" id="A0A0D3IA53"/>
<dbReference type="Proteomes" id="UP000013827">
    <property type="component" value="Unassembled WGS sequence"/>
</dbReference>
<keyword evidence="3" id="KW-1185">Reference proteome</keyword>
<dbReference type="InterPro" id="IPR011330">
    <property type="entry name" value="Glyco_hydro/deAcase_b/a-brl"/>
</dbReference>